<proteinExistence type="predicted"/>
<evidence type="ECO:0000313" key="1">
    <source>
        <dbReference type="EMBL" id="MPM86071.1"/>
    </source>
</evidence>
<name>A0A645D9W6_9ZZZZ</name>
<dbReference type="EMBL" id="VSSQ01034200">
    <property type="protein sequence ID" value="MPM86071.1"/>
    <property type="molecule type" value="Genomic_DNA"/>
</dbReference>
<gene>
    <name evidence="1" type="ORF">SDC9_133154</name>
</gene>
<comment type="caution">
    <text evidence="1">The sequence shown here is derived from an EMBL/GenBank/DDBJ whole genome shotgun (WGS) entry which is preliminary data.</text>
</comment>
<reference evidence="1" key="1">
    <citation type="submission" date="2019-08" db="EMBL/GenBank/DDBJ databases">
        <authorList>
            <person name="Kucharzyk K."/>
            <person name="Murdoch R.W."/>
            <person name="Higgins S."/>
            <person name="Loffler F."/>
        </authorList>
    </citation>
    <scope>NUCLEOTIDE SEQUENCE</scope>
</reference>
<organism evidence="1">
    <name type="scientific">bioreactor metagenome</name>
    <dbReference type="NCBI Taxonomy" id="1076179"/>
    <lineage>
        <taxon>unclassified sequences</taxon>
        <taxon>metagenomes</taxon>
        <taxon>ecological metagenomes</taxon>
    </lineage>
</organism>
<accession>A0A645D9W6</accession>
<dbReference type="AlphaFoldDB" id="A0A645D9W6"/>
<sequence length="92" mass="10716">MQIVMLPVPVIGDTLQTAVEKRLAHHSQVVAKRIEQFYPIFFRESFVVLVIRFPGKRIVHDLIESACRKLFRNEGLEFMFTVSRGLIRQIGF</sequence>
<protein>
    <submittedName>
        <fullName evidence="1">Uncharacterized protein</fullName>
    </submittedName>
</protein>